<dbReference type="STRING" id="991.IW20_23055"/>
<evidence type="ECO:0000313" key="2">
    <source>
        <dbReference type="EMBL" id="KFF09600.1"/>
    </source>
</evidence>
<comment type="caution">
    <text evidence="2">The sequence shown here is derived from an EMBL/GenBank/DDBJ whole genome shotgun (WGS) entry which is preliminary data.</text>
</comment>
<dbReference type="OrthoDB" id="1150854at2"/>
<feature type="signal peptide" evidence="1">
    <location>
        <begin position="1"/>
        <end position="21"/>
    </location>
</feature>
<accession>A0A085ZYT6</accession>
<dbReference type="EMBL" id="JPRM01000049">
    <property type="protein sequence ID" value="KFF09600.1"/>
    <property type="molecule type" value="Genomic_DNA"/>
</dbReference>
<keyword evidence="5" id="KW-1185">Reference proteome</keyword>
<dbReference type="AlphaFoldDB" id="A0A085ZYT6"/>
<gene>
    <name evidence="3" type="ORF">B0A62_13415</name>
    <name evidence="2" type="ORF">IW20_23055</name>
</gene>
<dbReference type="RefSeq" id="WP_035627847.1">
    <property type="nucleotide sequence ID" value="NZ_JBEWQG010000019.1"/>
</dbReference>
<reference evidence="3 5" key="2">
    <citation type="submission" date="2016-11" db="EMBL/GenBank/DDBJ databases">
        <title>Whole genomes of Flavobacteriaceae.</title>
        <authorList>
            <person name="Stine C."/>
            <person name="Li C."/>
            <person name="Tadesse D."/>
        </authorList>
    </citation>
    <scope>NUCLEOTIDE SEQUENCE [LARGE SCALE GENOMIC DNA]</scope>
    <source>
        <strain evidence="3 5">ATCC 29551</strain>
    </source>
</reference>
<dbReference type="Proteomes" id="UP000198424">
    <property type="component" value="Unassembled WGS sequence"/>
</dbReference>
<dbReference type="Proteomes" id="UP000028712">
    <property type="component" value="Unassembled WGS sequence"/>
</dbReference>
<feature type="chain" id="PRO_5001801884" description="DUF4302 domain-containing protein" evidence="1">
    <location>
        <begin position="22"/>
        <end position="450"/>
    </location>
</feature>
<organism evidence="2 4">
    <name type="scientific">Flavobacterium hydatis</name>
    <name type="common">Cytophaga aquatilis</name>
    <dbReference type="NCBI Taxonomy" id="991"/>
    <lineage>
        <taxon>Bacteria</taxon>
        <taxon>Pseudomonadati</taxon>
        <taxon>Bacteroidota</taxon>
        <taxon>Flavobacteriia</taxon>
        <taxon>Flavobacteriales</taxon>
        <taxon>Flavobacteriaceae</taxon>
        <taxon>Flavobacterium</taxon>
    </lineage>
</organism>
<name>A0A085ZYT6_FLAHY</name>
<evidence type="ECO:0000313" key="5">
    <source>
        <dbReference type="Proteomes" id="UP000198424"/>
    </source>
</evidence>
<protein>
    <recommendedName>
        <fullName evidence="6">DUF4302 domain-containing protein</fullName>
    </recommendedName>
</protein>
<keyword evidence="1" id="KW-0732">Signal</keyword>
<sequence>MKIKYLYKLLIVAFVAIQLVACSNNGDTEEKFDQTPTARINAQSKKLDDLLLSSEYGWKAVYFTDNTQLGGYTHLFKFSPGGKVTMASDFDSDTKKYDSQYEIQLGSTVSVVFTTANRIHLLSDSKSYPTEELKGQGYLGDFQFLFYGEDKGDIIFRTNRKSIELRFVKATAADWDNLPLNTTMEQNVIGANTRPLFRLLETNDGSTVRQFDFNFDDVTRFATADPITAGFSESYNVGVGYSATGMIVSPAIEIKGQALSEFVYNDLDGSFTATGTNGVSATIKYTTKPLVLTDDYKIILDGQPATAFGYIAQYLSNTAGNSLLCKTLLNEINASLPAAQKVNRVQFQFNDAGSTYIVYTFTGGKATLYHNVEVVEDAVNKTIVLKHISWQTATALIPEPALLKKFDQELTNPKGLYFKKETYKLGGVPNNVYTFTSAASNFRLATYAFQ</sequence>
<dbReference type="InterPro" id="IPR025396">
    <property type="entry name" value="DUF4302"/>
</dbReference>
<evidence type="ECO:0000313" key="3">
    <source>
        <dbReference type="EMBL" id="OXA93410.1"/>
    </source>
</evidence>
<dbReference type="eggNOG" id="ENOG50330PU">
    <property type="taxonomic scope" value="Bacteria"/>
</dbReference>
<dbReference type="EMBL" id="MUGY01000014">
    <property type="protein sequence ID" value="OXA93410.1"/>
    <property type="molecule type" value="Genomic_DNA"/>
</dbReference>
<evidence type="ECO:0000256" key="1">
    <source>
        <dbReference type="SAM" id="SignalP"/>
    </source>
</evidence>
<dbReference type="Pfam" id="PF14135">
    <property type="entry name" value="DUF4302"/>
    <property type="match status" value="1"/>
</dbReference>
<evidence type="ECO:0000313" key="4">
    <source>
        <dbReference type="Proteomes" id="UP000028712"/>
    </source>
</evidence>
<evidence type="ECO:0008006" key="6">
    <source>
        <dbReference type="Google" id="ProtNLM"/>
    </source>
</evidence>
<proteinExistence type="predicted"/>
<reference evidence="2 4" key="1">
    <citation type="submission" date="2014-07" db="EMBL/GenBank/DDBJ databases">
        <title>Genome of Flavobacterium hydatis DSM 2063.</title>
        <authorList>
            <person name="Pipes S.E."/>
            <person name="Stropko S.J."/>
            <person name="Newman J.D."/>
        </authorList>
    </citation>
    <scope>NUCLEOTIDE SEQUENCE [LARGE SCALE GENOMIC DNA]</scope>
    <source>
        <strain evidence="2 4">DSM 2063</strain>
    </source>
</reference>